<dbReference type="GO" id="GO:0005789">
    <property type="term" value="C:endoplasmic reticulum membrane"/>
    <property type="evidence" value="ECO:0007669"/>
    <property type="project" value="UniProtKB-SubCell"/>
</dbReference>
<evidence type="ECO:0000256" key="7">
    <source>
        <dbReference type="RuleBase" id="RU003827"/>
    </source>
</evidence>
<keyword evidence="6" id="KW-0472">Membrane</keyword>
<protein>
    <recommendedName>
        <fullName evidence="9">GOLD domain-containing protein</fullName>
    </recommendedName>
</protein>
<organism evidence="10 11">
    <name type="scientific">Eptatretus burgeri</name>
    <name type="common">Inshore hagfish</name>
    <dbReference type="NCBI Taxonomy" id="7764"/>
    <lineage>
        <taxon>Eukaryota</taxon>
        <taxon>Metazoa</taxon>
        <taxon>Chordata</taxon>
        <taxon>Craniata</taxon>
        <taxon>Vertebrata</taxon>
        <taxon>Cyclostomata</taxon>
        <taxon>Myxini</taxon>
        <taxon>Myxiniformes</taxon>
        <taxon>Myxinidae</taxon>
        <taxon>Eptatretinae</taxon>
        <taxon>Eptatretus</taxon>
    </lineage>
</organism>
<dbReference type="Ensembl" id="ENSEBUT00000020797.1">
    <property type="protein sequence ID" value="ENSEBUP00000020221.1"/>
    <property type="gene ID" value="ENSEBUG00000012553.1"/>
</dbReference>
<dbReference type="AlphaFoldDB" id="A0A8C4QTC0"/>
<dbReference type="PANTHER" id="PTHR22811">
    <property type="entry name" value="TRANSMEMBRANE EMP24 DOMAIN-CONTAINING PROTEIN"/>
    <property type="match status" value="1"/>
</dbReference>
<dbReference type="SMART" id="SM01190">
    <property type="entry name" value="EMP24_GP25L"/>
    <property type="match status" value="1"/>
</dbReference>
<evidence type="ECO:0000256" key="4">
    <source>
        <dbReference type="ARBA" id="ARBA00022729"/>
    </source>
</evidence>
<evidence type="ECO:0000256" key="3">
    <source>
        <dbReference type="ARBA" id="ARBA00022692"/>
    </source>
</evidence>
<feature type="signal peptide" evidence="8">
    <location>
        <begin position="1"/>
        <end position="24"/>
    </location>
</feature>
<accession>A0A8C4QTC0</accession>
<feature type="domain" description="GOLD" evidence="9">
    <location>
        <begin position="47"/>
        <end position="132"/>
    </location>
</feature>
<evidence type="ECO:0000259" key="9">
    <source>
        <dbReference type="PROSITE" id="PS50866"/>
    </source>
</evidence>
<dbReference type="InterPro" id="IPR015720">
    <property type="entry name" value="Emp24-like"/>
</dbReference>
<comment type="similarity">
    <text evidence="2 7">Belongs to the EMP24/GP25L family.</text>
</comment>
<proteinExistence type="inferred from homology"/>
<reference evidence="10" key="2">
    <citation type="submission" date="2025-09" db="UniProtKB">
        <authorList>
            <consortium name="Ensembl"/>
        </authorList>
    </citation>
    <scope>IDENTIFICATION</scope>
</reference>
<keyword evidence="11" id="KW-1185">Reference proteome</keyword>
<evidence type="ECO:0000313" key="11">
    <source>
        <dbReference type="Proteomes" id="UP000694388"/>
    </source>
</evidence>
<reference evidence="10" key="1">
    <citation type="submission" date="2025-08" db="UniProtKB">
        <authorList>
            <consortium name="Ensembl"/>
        </authorList>
    </citation>
    <scope>IDENTIFICATION</scope>
</reference>
<evidence type="ECO:0000256" key="5">
    <source>
        <dbReference type="ARBA" id="ARBA00022989"/>
    </source>
</evidence>
<dbReference type="InterPro" id="IPR009038">
    <property type="entry name" value="GOLD_dom"/>
</dbReference>
<evidence type="ECO:0000256" key="8">
    <source>
        <dbReference type="SAM" id="SignalP"/>
    </source>
</evidence>
<dbReference type="Pfam" id="PF01105">
    <property type="entry name" value="EMP24_GP25L"/>
    <property type="match status" value="1"/>
</dbReference>
<evidence type="ECO:0000256" key="6">
    <source>
        <dbReference type="ARBA" id="ARBA00023136"/>
    </source>
</evidence>
<name>A0A8C4QTC0_EPTBU</name>
<evidence type="ECO:0000313" key="10">
    <source>
        <dbReference type="Ensembl" id="ENSEBUP00000020221.1"/>
    </source>
</evidence>
<keyword evidence="4 8" id="KW-0732">Signal</keyword>
<evidence type="ECO:0000256" key="2">
    <source>
        <dbReference type="ARBA" id="ARBA00007104"/>
    </source>
</evidence>
<sequence>MLKMSMKTWLGWVLMLCHACLITGQIGGGHGKPTRYHFSLLLPAATTECFFQQVEQNWDLHFSYQVQRVPGFQDVSLSAWVTSPVGTREGIVLNRPFGKISFTASASGDFKFCISNISGTYGEKQVYLNIEVSCNTMVAEKYVAANDTLTDIQRFQRRRLSKFFLKSNMAAILHDL</sequence>
<comment type="subcellular location">
    <subcellularLocation>
        <location evidence="1">Endoplasmic reticulum membrane</location>
        <topology evidence="1">Single-pass type I membrane protein</topology>
    </subcellularLocation>
    <subcellularLocation>
        <location evidence="7">Membrane</location>
        <topology evidence="7">Single-pass type I membrane protein</topology>
    </subcellularLocation>
</comment>
<feature type="chain" id="PRO_5034488864" description="GOLD domain-containing protein" evidence="8">
    <location>
        <begin position="25"/>
        <end position="176"/>
    </location>
</feature>
<dbReference type="Proteomes" id="UP000694388">
    <property type="component" value="Unplaced"/>
</dbReference>
<dbReference type="PROSITE" id="PS50866">
    <property type="entry name" value="GOLD"/>
    <property type="match status" value="1"/>
</dbReference>
<keyword evidence="5" id="KW-1133">Transmembrane helix</keyword>
<keyword evidence="3 7" id="KW-0812">Transmembrane</keyword>
<evidence type="ECO:0000256" key="1">
    <source>
        <dbReference type="ARBA" id="ARBA00004115"/>
    </source>
</evidence>